<name>A0AAQ4DW00_AMBAM</name>
<protein>
    <submittedName>
        <fullName evidence="1">Uncharacterized protein</fullName>
    </submittedName>
</protein>
<dbReference type="EMBL" id="JARKHS020026157">
    <property type="protein sequence ID" value="KAK8766640.1"/>
    <property type="molecule type" value="Genomic_DNA"/>
</dbReference>
<accession>A0AAQ4DW00</accession>
<sequence>MHLNIGHDLRKTETGTKTEAKMKVLSCFLTLCLATTAFGQSFISLPPCPGWGCPLYSIFSNIFGELFPNSSTTATTTTKATAATVAPGSG</sequence>
<comment type="caution">
    <text evidence="1">The sequence shown here is derived from an EMBL/GenBank/DDBJ whole genome shotgun (WGS) entry which is preliminary data.</text>
</comment>
<evidence type="ECO:0000313" key="2">
    <source>
        <dbReference type="Proteomes" id="UP001321473"/>
    </source>
</evidence>
<reference evidence="1 2" key="1">
    <citation type="journal article" date="2023" name="Arcadia Sci">
        <title>De novo assembly of a long-read Amblyomma americanum tick genome.</title>
        <authorList>
            <person name="Chou S."/>
            <person name="Poskanzer K.E."/>
            <person name="Rollins M."/>
            <person name="Thuy-Boun P.S."/>
        </authorList>
    </citation>
    <scope>NUCLEOTIDE SEQUENCE [LARGE SCALE GENOMIC DNA]</scope>
    <source>
        <strain evidence="1">F_SG_1</strain>
        <tissue evidence="1">Salivary glands</tissue>
    </source>
</reference>
<gene>
    <name evidence="1" type="ORF">V5799_006586</name>
</gene>
<evidence type="ECO:0000313" key="1">
    <source>
        <dbReference type="EMBL" id="KAK8766640.1"/>
    </source>
</evidence>
<dbReference type="Proteomes" id="UP001321473">
    <property type="component" value="Unassembled WGS sequence"/>
</dbReference>
<organism evidence="1 2">
    <name type="scientific">Amblyomma americanum</name>
    <name type="common">Lone star tick</name>
    <dbReference type="NCBI Taxonomy" id="6943"/>
    <lineage>
        <taxon>Eukaryota</taxon>
        <taxon>Metazoa</taxon>
        <taxon>Ecdysozoa</taxon>
        <taxon>Arthropoda</taxon>
        <taxon>Chelicerata</taxon>
        <taxon>Arachnida</taxon>
        <taxon>Acari</taxon>
        <taxon>Parasitiformes</taxon>
        <taxon>Ixodida</taxon>
        <taxon>Ixodoidea</taxon>
        <taxon>Ixodidae</taxon>
        <taxon>Amblyomminae</taxon>
        <taxon>Amblyomma</taxon>
    </lineage>
</organism>
<dbReference type="AlphaFoldDB" id="A0AAQ4DW00"/>
<proteinExistence type="predicted"/>
<keyword evidence="2" id="KW-1185">Reference proteome</keyword>